<reference evidence="1 2" key="1">
    <citation type="submission" date="2018-08" db="EMBL/GenBank/DDBJ databases">
        <title>A genome reference for cultivated species of the human gut microbiota.</title>
        <authorList>
            <person name="Zou Y."/>
            <person name="Xue W."/>
            <person name="Luo G."/>
        </authorList>
    </citation>
    <scope>NUCLEOTIDE SEQUENCE [LARGE SCALE GENOMIC DNA]</scope>
    <source>
        <strain evidence="1 2">AF43-2</strain>
    </source>
</reference>
<dbReference type="Proteomes" id="UP000284562">
    <property type="component" value="Unassembled WGS sequence"/>
</dbReference>
<name>A0AA92WK06_9BACT</name>
<dbReference type="AlphaFoldDB" id="A0AA92WK06"/>
<evidence type="ECO:0000313" key="2">
    <source>
        <dbReference type="Proteomes" id="UP000284562"/>
    </source>
</evidence>
<gene>
    <name evidence="1" type="ORF">DW064_11265</name>
</gene>
<sequence length="73" mass="8099">MRLGQELKFKNKLCNLKLGTFFSALPGQRPGSLWTQTCRPVRAKASKNEAIYKAFALTGRLADCYYTQGVALG</sequence>
<accession>A0AA92WK06</accession>
<protein>
    <submittedName>
        <fullName evidence="1">Uncharacterized protein</fullName>
    </submittedName>
</protein>
<comment type="caution">
    <text evidence="1">The sequence shown here is derived from an EMBL/GenBank/DDBJ whole genome shotgun (WGS) entry which is preliminary data.</text>
</comment>
<dbReference type="EMBL" id="QRNN01000050">
    <property type="protein sequence ID" value="RHK47542.1"/>
    <property type="molecule type" value="Genomic_DNA"/>
</dbReference>
<proteinExistence type="predicted"/>
<organism evidence="1 2">
    <name type="scientific">Segatella copri</name>
    <dbReference type="NCBI Taxonomy" id="165179"/>
    <lineage>
        <taxon>Bacteria</taxon>
        <taxon>Pseudomonadati</taxon>
        <taxon>Bacteroidota</taxon>
        <taxon>Bacteroidia</taxon>
        <taxon>Bacteroidales</taxon>
        <taxon>Prevotellaceae</taxon>
        <taxon>Segatella</taxon>
    </lineage>
</organism>
<evidence type="ECO:0000313" key="1">
    <source>
        <dbReference type="EMBL" id="RHK47542.1"/>
    </source>
</evidence>